<dbReference type="InterPro" id="IPR029058">
    <property type="entry name" value="AB_hydrolase_fold"/>
</dbReference>
<dbReference type="GO" id="GO:0016787">
    <property type="term" value="F:hydrolase activity"/>
    <property type="evidence" value="ECO:0007669"/>
    <property type="project" value="UniProtKB-KW"/>
</dbReference>
<dbReference type="InterPro" id="IPR000073">
    <property type="entry name" value="AB_hydrolase_1"/>
</dbReference>
<dbReference type="PANTHER" id="PTHR43798">
    <property type="entry name" value="MONOACYLGLYCEROL LIPASE"/>
    <property type="match status" value="1"/>
</dbReference>
<evidence type="ECO:0000313" key="2">
    <source>
        <dbReference type="EMBL" id="MDY7219373.1"/>
    </source>
</evidence>
<sequence length="291" mass="32281">MNLQQWSQPTSAQLTLRGWHSVPSGKPVLHFLHGNGFCGRVYTPLLELLSADYDLWLCDIQGHGDSDLGERFLGWNRNAALAVEVFNAQRAIFADAPVYAAGHSFGGVLTSLIMAQHPHLFRAAVLLDPVIYTPRLQLLMRTADRLGVTINQVAKKTLKRRRHWPDRAAAYAALTGRGAFQGWAPEALASFVDYALRPAAEGGVELKCPPELEARIFASAPSRLWSSLRRVQTPALFMYGAHSFPFVPKSAQLWAQKNEQVQLEQVPGGHCFMQQDPALAAQHTLAFLSRY</sequence>
<reference evidence="2 3" key="1">
    <citation type="submission" date="2023-12" db="EMBL/GenBank/DDBJ databases">
        <title>Denitrificimonas halotolerans sp. nov.,a novel species isolated from landfill leachate.</title>
        <authorList>
            <person name="Wang S."/>
        </authorList>
    </citation>
    <scope>NUCLEOTIDE SEQUENCE [LARGE SCALE GENOMIC DNA]</scope>
    <source>
        <strain evidence="2 3">JX-1</strain>
    </source>
</reference>
<protein>
    <submittedName>
        <fullName evidence="2">Alpha/beta hydrolase</fullName>
    </submittedName>
</protein>
<gene>
    <name evidence="2" type="ORF">TOI97_07305</name>
</gene>
<comment type="caution">
    <text evidence="2">The sequence shown here is derived from an EMBL/GenBank/DDBJ whole genome shotgun (WGS) entry which is preliminary data.</text>
</comment>
<dbReference type="Gene3D" id="3.40.50.1820">
    <property type="entry name" value="alpha/beta hydrolase"/>
    <property type="match status" value="1"/>
</dbReference>
<feature type="domain" description="AB hydrolase-1" evidence="1">
    <location>
        <begin position="31"/>
        <end position="279"/>
    </location>
</feature>
<proteinExistence type="predicted"/>
<dbReference type="RefSeq" id="WP_321553467.1">
    <property type="nucleotide sequence ID" value="NZ_JAXIVU010000008.1"/>
</dbReference>
<dbReference type="EMBL" id="JAXIVU010000008">
    <property type="protein sequence ID" value="MDY7219373.1"/>
    <property type="molecule type" value="Genomic_DNA"/>
</dbReference>
<dbReference type="Pfam" id="PF12697">
    <property type="entry name" value="Abhydrolase_6"/>
    <property type="match status" value="1"/>
</dbReference>
<keyword evidence="2" id="KW-0378">Hydrolase</keyword>
<dbReference type="InterPro" id="IPR050266">
    <property type="entry name" value="AB_hydrolase_sf"/>
</dbReference>
<organism evidence="2 3">
    <name type="scientific">Denitrificimonas halotolerans</name>
    <dbReference type="NCBI Taxonomy" id="3098930"/>
    <lineage>
        <taxon>Bacteria</taxon>
        <taxon>Pseudomonadati</taxon>
        <taxon>Pseudomonadota</taxon>
        <taxon>Gammaproteobacteria</taxon>
        <taxon>Pseudomonadales</taxon>
        <taxon>Pseudomonadaceae</taxon>
        <taxon>Denitrificimonas</taxon>
    </lineage>
</organism>
<dbReference type="PANTHER" id="PTHR43798:SF33">
    <property type="entry name" value="HYDROLASE, PUTATIVE (AFU_ORTHOLOGUE AFUA_2G14860)-RELATED"/>
    <property type="match status" value="1"/>
</dbReference>
<accession>A0ABU5GUR6</accession>
<name>A0ABU5GUR6_9GAMM</name>
<evidence type="ECO:0000259" key="1">
    <source>
        <dbReference type="Pfam" id="PF12697"/>
    </source>
</evidence>
<dbReference type="Proteomes" id="UP001294570">
    <property type="component" value="Unassembled WGS sequence"/>
</dbReference>
<keyword evidence="3" id="KW-1185">Reference proteome</keyword>
<dbReference type="SUPFAM" id="SSF53474">
    <property type="entry name" value="alpha/beta-Hydrolases"/>
    <property type="match status" value="1"/>
</dbReference>
<evidence type="ECO:0000313" key="3">
    <source>
        <dbReference type="Proteomes" id="UP001294570"/>
    </source>
</evidence>